<keyword evidence="1" id="KW-0812">Transmembrane</keyword>
<organism evidence="2 3">
    <name type="scientific">Clostridium beijerinckii</name>
    <name type="common">Clostridium MP</name>
    <dbReference type="NCBI Taxonomy" id="1520"/>
    <lineage>
        <taxon>Bacteria</taxon>
        <taxon>Bacillati</taxon>
        <taxon>Bacillota</taxon>
        <taxon>Clostridia</taxon>
        <taxon>Eubacteriales</taxon>
        <taxon>Clostridiaceae</taxon>
        <taxon>Clostridium</taxon>
    </lineage>
</organism>
<keyword evidence="1" id="KW-1133">Transmembrane helix</keyword>
<sequence>MKEESIFTKCSIGILIVSFLILVNEYIQLIPTHSTRLEGFLLYYGPFILAIIGGILSIFGVIKHKTKLGLLLIVINFILLFWPVILWNLPASVLGL</sequence>
<feature type="transmembrane region" description="Helical" evidence="1">
    <location>
        <begin position="12"/>
        <end position="29"/>
    </location>
</feature>
<reference evidence="2" key="1">
    <citation type="submission" date="2020-06" db="EMBL/GenBank/DDBJ databases">
        <title>Genomic insights into acetone-butanol-ethanol (ABE) fermentation by sequencing solventogenic clostridia strains.</title>
        <authorList>
            <person name="Brown S."/>
        </authorList>
    </citation>
    <scope>NUCLEOTIDE SEQUENCE</scope>
    <source>
        <strain evidence="2">DJ123</strain>
    </source>
</reference>
<proteinExistence type="predicted"/>
<accession>A0AAE5LPG0</accession>
<keyword evidence="1" id="KW-0472">Membrane</keyword>
<gene>
    <name evidence="2" type="ORF">BCD95_001851</name>
</gene>
<dbReference type="AlphaFoldDB" id="A0AAE5LPG0"/>
<feature type="transmembrane region" description="Helical" evidence="1">
    <location>
        <begin position="41"/>
        <end position="62"/>
    </location>
</feature>
<protein>
    <submittedName>
        <fullName evidence="2">Uncharacterized protein</fullName>
    </submittedName>
</protein>
<dbReference type="EMBL" id="JABTDW010000001">
    <property type="protein sequence ID" value="NSB13592.1"/>
    <property type="molecule type" value="Genomic_DNA"/>
</dbReference>
<dbReference type="Proteomes" id="UP000822184">
    <property type="component" value="Unassembled WGS sequence"/>
</dbReference>
<evidence type="ECO:0000256" key="1">
    <source>
        <dbReference type="SAM" id="Phobius"/>
    </source>
</evidence>
<comment type="caution">
    <text evidence="2">The sequence shown here is derived from an EMBL/GenBank/DDBJ whole genome shotgun (WGS) entry which is preliminary data.</text>
</comment>
<dbReference type="RefSeq" id="WP_077856489.1">
    <property type="nucleotide sequence ID" value="NZ_JABTDW010000001.1"/>
</dbReference>
<name>A0AAE5LPG0_CLOBE</name>
<evidence type="ECO:0000313" key="2">
    <source>
        <dbReference type="EMBL" id="NSB13592.1"/>
    </source>
</evidence>
<evidence type="ECO:0000313" key="3">
    <source>
        <dbReference type="Proteomes" id="UP000822184"/>
    </source>
</evidence>
<feature type="transmembrane region" description="Helical" evidence="1">
    <location>
        <begin position="69"/>
        <end position="89"/>
    </location>
</feature>